<feature type="transmembrane region" description="Helical" evidence="1">
    <location>
        <begin position="59"/>
        <end position="77"/>
    </location>
</feature>
<name>A0AAD7F8S1_9AGAR</name>
<feature type="transmembrane region" description="Helical" evidence="1">
    <location>
        <begin position="131"/>
        <end position="150"/>
    </location>
</feature>
<dbReference type="EMBL" id="JARKIF010000126">
    <property type="protein sequence ID" value="KAJ7603721.1"/>
    <property type="molecule type" value="Genomic_DNA"/>
</dbReference>
<feature type="transmembrane region" description="Helical" evidence="1">
    <location>
        <begin position="178"/>
        <end position="203"/>
    </location>
</feature>
<dbReference type="Proteomes" id="UP001221142">
    <property type="component" value="Unassembled WGS sequence"/>
</dbReference>
<comment type="caution">
    <text evidence="2">The sequence shown here is derived from an EMBL/GenBank/DDBJ whole genome shotgun (WGS) entry which is preliminary data.</text>
</comment>
<keyword evidence="1" id="KW-0472">Membrane</keyword>
<feature type="transmembrane region" description="Helical" evidence="1">
    <location>
        <begin position="223"/>
        <end position="242"/>
    </location>
</feature>
<proteinExistence type="predicted"/>
<gene>
    <name evidence="2" type="ORF">FB45DRAFT_959034</name>
</gene>
<evidence type="ECO:0000313" key="2">
    <source>
        <dbReference type="EMBL" id="KAJ7603721.1"/>
    </source>
</evidence>
<evidence type="ECO:0000313" key="3">
    <source>
        <dbReference type="Proteomes" id="UP001221142"/>
    </source>
</evidence>
<keyword evidence="1" id="KW-1133">Transmembrane helix</keyword>
<keyword evidence="1" id="KW-0812">Transmembrane</keyword>
<organism evidence="2 3">
    <name type="scientific">Roridomyces roridus</name>
    <dbReference type="NCBI Taxonomy" id="1738132"/>
    <lineage>
        <taxon>Eukaryota</taxon>
        <taxon>Fungi</taxon>
        <taxon>Dikarya</taxon>
        <taxon>Basidiomycota</taxon>
        <taxon>Agaricomycotina</taxon>
        <taxon>Agaricomycetes</taxon>
        <taxon>Agaricomycetidae</taxon>
        <taxon>Agaricales</taxon>
        <taxon>Marasmiineae</taxon>
        <taxon>Mycenaceae</taxon>
        <taxon>Roridomyces</taxon>
    </lineage>
</organism>
<evidence type="ECO:0000256" key="1">
    <source>
        <dbReference type="SAM" id="Phobius"/>
    </source>
</evidence>
<keyword evidence="3" id="KW-1185">Reference proteome</keyword>
<reference evidence="2" key="1">
    <citation type="submission" date="2023-03" db="EMBL/GenBank/DDBJ databases">
        <title>Massive genome expansion in bonnet fungi (Mycena s.s.) driven by repeated elements and novel gene families across ecological guilds.</title>
        <authorList>
            <consortium name="Lawrence Berkeley National Laboratory"/>
            <person name="Harder C.B."/>
            <person name="Miyauchi S."/>
            <person name="Viragh M."/>
            <person name="Kuo A."/>
            <person name="Thoen E."/>
            <person name="Andreopoulos B."/>
            <person name="Lu D."/>
            <person name="Skrede I."/>
            <person name="Drula E."/>
            <person name="Henrissat B."/>
            <person name="Morin E."/>
            <person name="Kohler A."/>
            <person name="Barry K."/>
            <person name="LaButti K."/>
            <person name="Morin E."/>
            <person name="Salamov A."/>
            <person name="Lipzen A."/>
            <person name="Mereny Z."/>
            <person name="Hegedus B."/>
            <person name="Baldrian P."/>
            <person name="Stursova M."/>
            <person name="Weitz H."/>
            <person name="Taylor A."/>
            <person name="Grigoriev I.V."/>
            <person name="Nagy L.G."/>
            <person name="Martin F."/>
            <person name="Kauserud H."/>
        </authorList>
    </citation>
    <scope>NUCLEOTIDE SEQUENCE</scope>
    <source>
        <strain evidence="2">9284</strain>
    </source>
</reference>
<feature type="transmembrane region" description="Helical" evidence="1">
    <location>
        <begin position="84"/>
        <end position="111"/>
    </location>
</feature>
<protein>
    <submittedName>
        <fullName evidence="2">Uncharacterized protein</fullName>
    </submittedName>
</protein>
<dbReference type="AlphaFoldDB" id="A0AAD7F8S1"/>
<accession>A0AAD7F8S1</accession>
<sequence>MLLVVTYLYASSTTLWALNVTFLLKNVHSLLIGHPTTPLQDRLAQGDLDVSIVDVPMEALYMFNMVVGDSVVIWRAWVIYQRTLWMVSVPCVLLIMSSVFTIIDITCLTGAGYSDVTSISNGGAVCTHAELVAWAFSLGMNASCTLLIGLKAWRHRRATNSLGIIENGRRRQMSTNRILSLLVESGFIYCLFWLTQLILFFPLSRDAPVYYLYEIFSGMGDQISGMYPTLIIVIVNLQHTFWDSDGTHVDLSINLRTISLVHRDERGIGM</sequence>